<accession>A0A0C2WYW6</accession>
<dbReference type="InterPro" id="IPR016035">
    <property type="entry name" value="Acyl_Trfase/lysoPLipase"/>
</dbReference>
<reference evidence="1 2" key="1">
    <citation type="submission" date="2014-04" db="EMBL/GenBank/DDBJ databases">
        <authorList>
            <consortium name="DOE Joint Genome Institute"/>
            <person name="Kuo A."/>
            <person name="Zuccaro A."/>
            <person name="Kohler A."/>
            <person name="Nagy L.G."/>
            <person name="Floudas D."/>
            <person name="Copeland A."/>
            <person name="Barry K.W."/>
            <person name="Cichocki N."/>
            <person name="Veneault-Fourrey C."/>
            <person name="LaButti K."/>
            <person name="Lindquist E.A."/>
            <person name="Lipzen A."/>
            <person name="Lundell T."/>
            <person name="Morin E."/>
            <person name="Murat C."/>
            <person name="Sun H."/>
            <person name="Tunlid A."/>
            <person name="Henrissat B."/>
            <person name="Grigoriev I.V."/>
            <person name="Hibbett D.S."/>
            <person name="Martin F."/>
            <person name="Nordberg H.P."/>
            <person name="Cantor M.N."/>
            <person name="Hua S.X."/>
        </authorList>
    </citation>
    <scope>NUCLEOTIDE SEQUENCE [LARGE SCALE GENOMIC DNA]</scope>
    <source>
        <strain evidence="1 2">MAFF 305830</strain>
    </source>
</reference>
<evidence type="ECO:0008006" key="3">
    <source>
        <dbReference type="Google" id="ProtNLM"/>
    </source>
</evidence>
<reference evidence="2" key="2">
    <citation type="submission" date="2015-01" db="EMBL/GenBank/DDBJ databases">
        <title>Evolutionary Origins and Diversification of the Mycorrhizal Mutualists.</title>
        <authorList>
            <consortium name="DOE Joint Genome Institute"/>
            <consortium name="Mycorrhizal Genomics Consortium"/>
            <person name="Kohler A."/>
            <person name="Kuo A."/>
            <person name="Nagy L.G."/>
            <person name="Floudas D."/>
            <person name="Copeland A."/>
            <person name="Barry K.W."/>
            <person name="Cichocki N."/>
            <person name="Veneault-Fourrey C."/>
            <person name="LaButti K."/>
            <person name="Lindquist E.A."/>
            <person name="Lipzen A."/>
            <person name="Lundell T."/>
            <person name="Morin E."/>
            <person name="Murat C."/>
            <person name="Riley R."/>
            <person name="Ohm R."/>
            <person name="Sun H."/>
            <person name="Tunlid A."/>
            <person name="Henrissat B."/>
            <person name="Grigoriev I.V."/>
            <person name="Hibbett D.S."/>
            <person name="Martin F."/>
        </authorList>
    </citation>
    <scope>NUCLEOTIDE SEQUENCE [LARGE SCALE GENOMIC DNA]</scope>
    <source>
        <strain evidence="2">MAFF 305830</strain>
    </source>
</reference>
<name>A0A0C2WYW6_SERVB</name>
<dbReference type="Gene3D" id="3.40.1090.10">
    <property type="entry name" value="Cytosolic phospholipase A2 catalytic domain"/>
    <property type="match status" value="1"/>
</dbReference>
<dbReference type="HOGENOM" id="CLU_169792_1_1_1"/>
<evidence type="ECO:0000313" key="1">
    <source>
        <dbReference type="EMBL" id="KIM22512.1"/>
    </source>
</evidence>
<evidence type="ECO:0000313" key="2">
    <source>
        <dbReference type="Proteomes" id="UP000054097"/>
    </source>
</evidence>
<dbReference type="Proteomes" id="UP000054097">
    <property type="component" value="Unassembled WGS sequence"/>
</dbReference>
<keyword evidence="2" id="KW-1185">Reference proteome</keyword>
<proteinExistence type="predicted"/>
<dbReference type="EMBL" id="KN824354">
    <property type="protein sequence ID" value="KIM22512.1"/>
    <property type="molecule type" value="Genomic_DNA"/>
</dbReference>
<dbReference type="AlphaFoldDB" id="A0A0C2WYW6"/>
<protein>
    <recommendedName>
        <fullName evidence="3">PNPLA domain-containing protein</fullName>
    </recommendedName>
</protein>
<dbReference type="OrthoDB" id="630895at2759"/>
<dbReference type="SUPFAM" id="SSF52151">
    <property type="entry name" value="FabD/lysophospholipase-like"/>
    <property type="match status" value="1"/>
</dbReference>
<gene>
    <name evidence="1" type="ORF">M408DRAFT_283731</name>
</gene>
<organism evidence="1 2">
    <name type="scientific">Serendipita vermifera MAFF 305830</name>
    <dbReference type="NCBI Taxonomy" id="933852"/>
    <lineage>
        <taxon>Eukaryota</taxon>
        <taxon>Fungi</taxon>
        <taxon>Dikarya</taxon>
        <taxon>Basidiomycota</taxon>
        <taxon>Agaricomycotina</taxon>
        <taxon>Agaricomycetes</taxon>
        <taxon>Sebacinales</taxon>
        <taxon>Serendipitaceae</taxon>
        <taxon>Serendipita</taxon>
    </lineage>
</organism>
<sequence>MASRQNLKLISFDGGGIRSLSQLEIMRTIMHQLNWNKESGTKLPYECFDLMGGSGTGG</sequence>